<dbReference type="InterPro" id="IPR018039">
    <property type="entry name" value="IF_conserved"/>
</dbReference>
<evidence type="ECO:0000256" key="4">
    <source>
        <dbReference type="RuleBase" id="RU000685"/>
    </source>
</evidence>
<dbReference type="GeneTree" id="ENSGT00940000161090"/>
<dbReference type="AlphaFoldDB" id="A0A3Q3M3Y2"/>
<dbReference type="Pfam" id="PF00038">
    <property type="entry name" value="Filament"/>
    <property type="match status" value="1"/>
</dbReference>
<evidence type="ECO:0000256" key="5">
    <source>
        <dbReference type="SAM" id="Coils"/>
    </source>
</evidence>
<organism evidence="7 8">
    <name type="scientific">Mastacembelus armatus</name>
    <name type="common">zig-zag eel</name>
    <dbReference type="NCBI Taxonomy" id="205130"/>
    <lineage>
        <taxon>Eukaryota</taxon>
        <taxon>Metazoa</taxon>
        <taxon>Chordata</taxon>
        <taxon>Craniata</taxon>
        <taxon>Vertebrata</taxon>
        <taxon>Euteleostomi</taxon>
        <taxon>Actinopterygii</taxon>
        <taxon>Neopterygii</taxon>
        <taxon>Teleostei</taxon>
        <taxon>Neoteleostei</taxon>
        <taxon>Acanthomorphata</taxon>
        <taxon>Anabantaria</taxon>
        <taxon>Synbranchiformes</taxon>
        <taxon>Mastacembelidae</taxon>
        <taxon>Mastacembelus</taxon>
    </lineage>
</organism>
<dbReference type="InParanoid" id="A0A3Q3M3Y2"/>
<feature type="domain" description="IF rod" evidence="6">
    <location>
        <begin position="71"/>
        <end position="382"/>
    </location>
</feature>
<protein>
    <submittedName>
        <fullName evidence="7">Keratin, type II cytoskeletal 8-like</fullName>
    </submittedName>
</protein>
<evidence type="ECO:0000256" key="1">
    <source>
        <dbReference type="ARBA" id="ARBA00022754"/>
    </source>
</evidence>
<keyword evidence="8" id="KW-1185">Reference proteome</keyword>
<accession>A0A3Q3M3Y2</accession>
<evidence type="ECO:0000313" key="7">
    <source>
        <dbReference type="Ensembl" id="ENSMAMP00000017351.1"/>
    </source>
</evidence>
<dbReference type="PROSITE" id="PS00226">
    <property type="entry name" value="IF_ROD_1"/>
    <property type="match status" value="1"/>
</dbReference>
<dbReference type="STRING" id="205130.ENSMAMP00000017351"/>
<dbReference type="FunFam" id="1.20.5.1160:FF:000001">
    <property type="entry name" value="Keratin type II"/>
    <property type="match status" value="1"/>
</dbReference>
<dbReference type="Proteomes" id="UP000261640">
    <property type="component" value="Unplaced"/>
</dbReference>
<keyword evidence="2 5" id="KW-0175">Coiled coil</keyword>
<dbReference type="SMART" id="SM01391">
    <property type="entry name" value="Filament"/>
    <property type="match status" value="1"/>
</dbReference>
<feature type="coiled-coil region" evidence="5">
    <location>
        <begin position="75"/>
        <end position="172"/>
    </location>
</feature>
<dbReference type="Gene3D" id="1.20.5.500">
    <property type="entry name" value="Single helix bin"/>
    <property type="match status" value="1"/>
</dbReference>
<evidence type="ECO:0000256" key="3">
    <source>
        <dbReference type="ARBA" id="ARBA00061646"/>
    </source>
</evidence>
<name>A0A3Q3M3Y2_9TELE</name>
<dbReference type="PANTHER" id="PTHR45616">
    <property type="entry name" value="GATA-TYPE DOMAIN-CONTAINING PROTEIN"/>
    <property type="match status" value="1"/>
</dbReference>
<dbReference type="GeneID" id="113145513"/>
<dbReference type="RefSeq" id="XP_026188116.1">
    <property type="nucleotide sequence ID" value="XM_026332331.1"/>
</dbReference>
<dbReference type="PRINTS" id="PR01276">
    <property type="entry name" value="TYPE2KERATIN"/>
</dbReference>
<evidence type="ECO:0000256" key="2">
    <source>
        <dbReference type="ARBA" id="ARBA00023054"/>
    </source>
</evidence>
<comment type="similarity">
    <text evidence="3 4">Belongs to the intermediate filament family.</text>
</comment>
<dbReference type="GO" id="GO:0045109">
    <property type="term" value="P:intermediate filament organization"/>
    <property type="evidence" value="ECO:0007669"/>
    <property type="project" value="TreeGrafter"/>
</dbReference>
<proteinExistence type="inferred from homology"/>
<dbReference type="FunFam" id="1.20.5.500:FF:000001">
    <property type="entry name" value="Type II keratin 23"/>
    <property type="match status" value="1"/>
</dbReference>
<keyword evidence="1 4" id="KW-0403">Intermediate filament</keyword>
<dbReference type="GO" id="GO:0030280">
    <property type="term" value="F:structural constituent of skin epidermis"/>
    <property type="evidence" value="ECO:0007669"/>
    <property type="project" value="TreeGrafter"/>
</dbReference>
<dbReference type="GO" id="GO:0005615">
    <property type="term" value="C:extracellular space"/>
    <property type="evidence" value="ECO:0007669"/>
    <property type="project" value="TreeGrafter"/>
</dbReference>
<reference evidence="7" key="2">
    <citation type="submission" date="2025-09" db="UniProtKB">
        <authorList>
            <consortium name="Ensembl"/>
        </authorList>
    </citation>
    <scope>IDENTIFICATION</scope>
</reference>
<sequence>MSQRRNSNSYKGLHMSSVGFNSKSTSSYSIPKISSRTNHGPPIKTVSINKDLLTPLNTGIDPSFQAVRFQEKEEIKNLNNRFVSFINKVRFLEQENKMLETKLKLLQKQTTDSSNIESMMKSYIANLQRQLELLSNGKDRLDMEKKAMHKNAEEYKTKYEEEIVKRNDAENVFVVLKKDVDAGYLSKVNLDKMLSHMHEEFNFYKAAFKEELLELQDSLKETSVMVQIDNSRDLNMDCIVAEVKAHYEDIATHSRKEAENWYKNKFDQMTAKADQYGNELRSAKGEIAELNRLISRLQNEIQTVRSQCTSLEDKIAEVQHHEEGDVQNAKAHIRDLELALQTAKQNMAHQIREYQDLMNVKMALDMEISTYRKLLEGEEERVGQEPIVNIQRVPTKTVRQQQRSGPVLIKTVETQDIIYS</sequence>
<dbReference type="OrthoDB" id="2441647at2759"/>
<feature type="coiled-coil region" evidence="5">
    <location>
        <begin position="266"/>
        <end position="360"/>
    </location>
</feature>
<evidence type="ECO:0000259" key="6">
    <source>
        <dbReference type="PROSITE" id="PS51842"/>
    </source>
</evidence>
<dbReference type="InterPro" id="IPR003054">
    <property type="entry name" value="Keratin_II"/>
</dbReference>
<reference evidence="7" key="1">
    <citation type="submission" date="2025-08" db="UniProtKB">
        <authorList>
            <consortium name="Ensembl"/>
        </authorList>
    </citation>
    <scope>IDENTIFICATION</scope>
</reference>
<dbReference type="GO" id="GO:0045095">
    <property type="term" value="C:keratin filament"/>
    <property type="evidence" value="ECO:0007669"/>
    <property type="project" value="InterPro"/>
</dbReference>
<dbReference type="Gene3D" id="1.20.5.170">
    <property type="match status" value="1"/>
</dbReference>
<dbReference type="SUPFAM" id="SSF64593">
    <property type="entry name" value="Intermediate filament protein, coiled coil region"/>
    <property type="match status" value="2"/>
</dbReference>
<dbReference type="Gene3D" id="1.20.5.1160">
    <property type="entry name" value="Vasodilator-stimulated phosphoprotein"/>
    <property type="match status" value="1"/>
</dbReference>
<dbReference type="InterPro" id="IPR039008">
    <property type="entry name" value="IF_rod_dom"/>
</dbReference>
<dbReference type="Ensembl" id="ENSMAMT00000017816.2">
    <property type="protein sequence ID" value="ENSMAMP00000017351.1"/>
    <property type="gene ID" value="ENSMAMG00000011752.2"/>
</dbReference>
<dbReference type="PROSITE" id="PS51842">
    <property type="entry name" value="IF_ROD_2"/>
    <property type="match status" value="1"/>
</dbReference>
<evidence type="ECO:0000313" key="8">
    <source>
        <dbReference type="Proteomes" id="UP000261640"/>
    </source>
</evidence>
<dbReference type="PANTHER" id="PTHR45616:SF9">
    <property type="entry name" value="KERATIN, TYPE II CYTOSKELETAL 8-RELATED"/>
    <property type="match status" value="1"/>
</dbReference>
<dbReference type="GO" id="GO:0031424">
    <property type="term" value="P:keratinization"/>
    <property type="evidence" value="ECO:0007669"/>
    <property type="project" value="TreeGrafter"/>
</dbReference>